<gene>
    <name evidence="2" type="ORF">LCGC14_0617910</name>
</gene>
<sequence length="37" mass="4060">MSSELGLFALMLAPVVSMISAYYSVQVFKAMGGWFNL</sequence>
<name>A0A0F9R5Q8_9ZZZZ</name>
<feature type="transmembrane region" description="Helical" evidence="1">
    <location>
        <begin position="6"/>
        <end position="25"/>
    </location>
</feature>
<dbReference type="AlphaFoldDB" id="A0A0F9R5Q8"/>
<evidence type="ECO:0000256" key="1">
    <source>
        <dbReference type="SAM" id="Phobius"/>
    </source>
</evidence>
<keyword evidence="1" id="KW-0812">Transmembrane</keyword>
<reference evidence="2" key="1">
    <citation type="journal article" date="2015" name="Nature">
        <title>Complex archaea that bridge the gap between prokaryotes and eukaryotes.</title>
        <authorList>
            <person name="Spang A."/>
            <person name="Saw J.H."/>
            <person name="Jorgensen S.L."/>
            <person name="Zaremba-Niedzwiedzka K."/>
            <person name="Martijn J."/>
            <person name="Lind A.E."/>
            <person name="van Eijk R."/>
            <person name="Schleper C."/>
            <person name="Guy L."/>
            <person name="Ettema T.J."/>
        </authorList>
    </citation>
    <scope>NUCLEOTIDE SEQUENCE</scope>
</reference>
<accession>A0A0F9R5Q8</accession>
<keyword evidence="1" id="KW-1133">Transmembrane helix</keyword>
<organism evidence="2">
    <name type="scientific">marine sediment metagenome</name>
    <dbReference type="NCBI Taxonomy" id="412755"/>
    <lineage>
        <taxon>unclassified sequences</taxon>
        <taxon>metagenomes</taxon>
        <taxon>ecological metagenomes</taxon>
    </lineage>
</organism>
<keyword evidence="1" id="KW-0472">Membrane</keyword>
<proteinExistence type="predicted"/>
<evidence type="ECO:0000313" key="2">
    <source>
        <dbReference type="EMBL" id="KKN51895.1"/>
    </source>
</evidence>
<dbReference type="EMBL" id="LAZR01001043">
    <property type="protein sequence ID" value="KKN51895.1"/>
    <property type="molecule type" value="Genomic_DNA"/>
</dbReference>
<protein>
    <submittedName>
        <fullName evidence="2">Uncharacterized protein</fullName>
    </submittedName>
</protein>
<comment type="caution">
    <text evidence="2">The sequence shown here is derived from an EMBL/GenBank/DDBJ whole genome shotgun (WGS) entry which is preliminary data.</text>
</comment>